<protein>
    <submittedName>
        <fullName evidence="6">Response regulator transcription factor</fullName>
    </submittedName>
</protein>
<evidence type="ECO:0000256" key="2">
    <source>
        <dbReference type="PROSITE-ProRule" id="PRU00169"/>
    </source>
</evidence>
<feature type="domain" description="Response regulatory" evidence="5">
    <location>
        <begin position="13"/>
        <end position="127"/>
    </location>
</feature>
<sequence length="247" mass="26481">MESPEPAADSGTTVYLVAAVRLYRDGLALALRQAGGPQLAGAAAELYELETALAAARRPVLLLDVAAVAGPEALGPLLEAFPRVRVLMLGLSDVTAEILDWLEAGACGFVTRQRSVLDLVAAIEDVVRDELSCPPQLAGALMHRVAALAARRRHEWVGDLLSPREIEVVTLIGRGMSNKQIAAQLFITLATVKNHVHNILDKLNVTARGEAVAYLRTRHRLEPVPPQRPWMASRSATGDNSPVGVQT</sequence>
<feature type="compositionally biased region" description="Polar residues" evidence="3">
    <location>
        <begin position="234"/>
        <end position="247"/>
    </location>
</feature>
<dbReference type="CDD" id="cd06170">
    <property type="entry name" value="LuxR_C_like"/>
    <property type="match status" value="1"/>
</dbReference>
<accession>A0ABT6WWL0</accession>
<name>A0ABT6WWL0_9ACTN</name>
<dbReference type="RefSeq" id="WP_282765388.1">
    <property type="nucleotide sequence ID" value="NZ_JASCTH010000030.1"/>
</dbReference>
<keyword evidence="1" id="KW-0238">DNA-binding</keyword>
<dbReference type="Gene3D" id="3.40.50.2300">
    <property type="match status" value="1"/>
</dbReference>
<evidence type="ECO:0000259" key="4">
    <source>
        <dbReference type="PROSITE" id="PS50043"/>
    </source>
</evidence>
<gene>
    <name evidence="6" type="ORF">QLQ12_36515</name>
</gene>
<comment type="caution">
    <text evidence="6">The sequence shown here is derived from an EMBL/GenBank/DDBJ whole genome shotgun (WGS) entry which is preliminary data.</text>
</comment>
<dbReference type="PANTHER" id="PTHR43214:SF43">
    <property type="entry name" value="TWO-COMPONENT RESPONSE REGULATOR"/>
    <property type="match status" value="1"/>
</dbReference>
<organism evidence="6 7">
    <name type="scientific">Actinoplanes sandaracinus</name>
    <dbReference type="NCBI Taxonomy" id="3045177"/>
    <lineage>
        <taxon>Bacteria</taxon>
        <taxon>Bacillati</taxon>
        <taxon>Actinomycetota</taxon>
        <taxon>Actinomycetes</taxon>
        <taxon>Micromonosporales</taxon>
        <taxon>Micromonosporaceae</taxon>
        <taxon>Actinoplanes</taxon>
    </lineage>
</organism>
<evidence type="ECO:0000313" key="7">
    <source>
        <dbReference type="Proteomes" id="UP001241758"/>
    </source>
</evidence>
<dbReference type="EMBL" id="JASCTH010000030">
    <property type="protein sequence ID" value="MDI6104110.1"/>
    <property type="molecule type" value="Genomic_DNA"/>
</dbReference>
<feature type="region of interest" description="Disordered" evidence="3">
    <location>
        <begin position="224"/>
        <end position="247"/>
    </location>
</feature>
<evidence type="ECO:0000256" key="3">
    <source>
        <dbReference type="SAM" id="MobiDB-lite"/>
    </source>
</evidence>
<dbReference type="PRINTS" id="PR00038">
    <property type="entry name" value="HTHLUXR"/>
</dbReference>
<dbReference type="InterPro" id="IPR011006">
    <property type="entry name" value="CheY-like_superfamily"/>
</dbReference>
<feature type="domain" description="HTH luxR-type" evidence="4">
    <location>
        <begin position="154"/>
        <end position="219"/>
    </location>
</feature>
<dbReference type="InterPro" id="IPR001789">
    <property type="entry name" value="Sig_transdc_resp-reg_receiver"/>
</dbReference>
<dbReference type="InterPro" id="IPR000792">
    <property type="entry name" value="Tscrpt_reg_LuxR_C"/>
</dbReference>
<dbReference type="PROSITE" id="PS50043">
    <property type="entry name" value="HTH_LUXR_2"/>
    <property type="match status" value="1"/>
</dbReference>
<evidence type="ECO:0000259" key="5">
    <source>
        <dbReference type="PROSITE" id="PS50110"/>
    </source>
</evidence>
<dbReference type="InterPro" id="IPR016032">
    <property type="entry name" value="Sig_transdc_resp-reg_C-effctor"/>
</dbReference>
<dbReference type="PROSITE" id="PS00622">
    <property type="entry name" value="HTH_LUXR_1"/>
    <property type="match status" value="1"/>
</dbReference>
<dbReference type="SUPFAM" id="SSF46894">
    <property type="entry name" value="C-terminal effector domain of the bipartite response regulators"/>
    <property type="match status" value="1"/>
</dbReference>
<dbReference type="SUPFAM" id="SSF52172">
    <property type="entry name" value="CheY-like"/>
    <property type="match status" value="1"/>
</dbReference>
<evidence type="ECO:0000313" key="6">
    <source>
        <dbReference type="EMBL" id="MDI6104110.1"/>
    </source>
</evidence>
<feature type="modified residue" description="4-aspartylphosphate" evidence="2">
    <location>
        <position position="64"/>
    </location>
</feature>
<dbReference type="Pfam" id="PF00196">
    <property type="entry name" value="GerE"/>
    <property type="match status" value="1"/>
</dbReference>
<proteinExistence type="predicted"/>
<dbReference type="Proteomes" id="UP001241758">
    <property type="component" value="Unassembled WGS sequence"/>
</dbReference>
<dbReference type="SMART" id="SM00421">
    <property type="entry name" value="HTH_LUXR"/>
    <property type="match status" value="1"/>
</dbReference>
<dbReference type="InterPro" id="IPR039420">
    <property type="entry name" value="WalR-like"/>
</dbReference>
<reference evidence="6 7" key="1">
    <citation type="submission" date="2023-05" db="EMBL/GenBank/DDBJ databases">
        <title>Actinoplanes sp. NEAU-A12 genome sequencing.</title>
        <authorList>
            <person name="Wang Z.-S."/>
        </authorList>
    </citation>
    <scope>NUCLEOTIDE SEQUENCE [LARGE SCALE GENOMIC DNA]</scope>
    <source>
        <strain evidence="6 7">NEAU-A12</strain>
    </source>
</reference>
<dbReference type="PANTHER" id="PTHR43214">
    <property type="entry name" value="TWO-COMPONENT RESPONSE REGULATOR"/>
    <property type="match status" value="1"/>
</dbReference>
<evidence type="ECO:0000256" key="1">
    <source>
        <dbReference type="ARBA" id="ARBA00023125"/>
    </source>
</evidence>
<dbReference type="PROSITE" id="PS50110">
    <property type="entry name" value="RESPONSE_REGULATORY"/>
    <property type="match status" value="1"/>
</dbReference>
<keyword evidence="7" id="KW-1185">Reference proteome</keyword>
<keyword evidence="2" id="KW-0597">Phosphoprotein</keyword>